<feature type="domain" description="Glycosyl transferase CAP10" evidence="2">
    <location>
        <begin position="104"/>
        <end position="312"/>
    </location>
</feature>
<dbReference type="Pfam" id="PF05686">
    <property type="entry name" value="Glyco_transf_90"/>
    <property type="match status" value="1"/>
</dbReference>
<evidence type="ECO:0000256" key="1">
    <source>
        <dbReference type="ARBA" id="ARBA00022679"/>
    </source>
</evidence>
<dbReference type="InterPro" id="IPR051091">
    <property type="entry name" value="O-Glucosyltr/Glycosyltrsf_90"/>
</dbReference>
<evidence type="ECO:0000259" key="2">
    <source>
        <dbReference type="SMART" id="SM00672"/>
    </source>
</evidence>
<gene>
    <name evidence="3" type="ORF">ABE541_12520</name>
</gene>
<organism evidence="3 4">
    <name type="scientific">Sphingobacterium kitahiroshimense</name>
    <dbReference type="NCBI Taxonomy" id="470446"/>
    <lineage>
        <taxon>Bacteria</taxon>
        <taxon>Pseudomonadati</taxon>
        <taxon>Bacteroidota</taxon>
        <taxon>Sphingobacteriia</taxon>
        <taxon>Sphingobacteriales</taxon>
        <taxon>Sphingobacteriaceae</taxon>
        <taxon>Sphingobacterium</taxon>
    </lineage>
</organism>
<dbReference type="RefSeq" id="WP_132772370.1">
    <property type="nucleotide sequence ID" value="NZ_JAOQNK010000001.1"/>
</dbReference>
<keyword evidence="4" id="KW-1185">Reference proteome</keyword>
<reference evidence="3 4" key="1">
    <citation type="submission" date="2024-04" db="EMBL/GenBank/DDBJ databases">
        <title>WGS of bacteria from Torrens River.</title>
        <authorList>
            <person name="Wyrsch E.R."/>
            <person name="Drigo B."/>
        </authorList>
    </citation>
    <scope>NUCLEOTIDE SEQUENCE [LARGE SCALE GENOMIC DNA]</scope>
    <source>
        <strain evidence="3 4">TWI391</strain>
    </source>
</reference>
<proteinExistence type="predicted"/>
<dbReference type="GO" id="GO:0016740">
    <property type="term" value="F:transferase activity"/>
    <property type="evidence" value="ECO:0007669"/>
    <property type="project" value="UniProtKB-KW"/>
</dbReference>
<keyword evidence="1 3" id="KW-0808">Transferase</keyword>
<dbReference type="Proteomes" id="UP001409291">
    <property type="component" value="Unassembled WGS sequence"/>
</dbReference>
<dbReference type="EMBL" id="JBDJNQ010000005">
    <property type="protein sequence ID" value="MEN5378084.1"/>
    <property type="molecule type" value="Genomic_DNA"/>
</dbReference>
<dbReference type="PANTHER" id="PTHR12203:SF35">
    <property type="entry name" value="PROTEIN O-GLUCOSYLTRANSFERASE 1"/>
    <property type="match status" value="1"/>
</dbReference>
<evidence type="ECO:0000313" key="4">
    <source>
        <dbReference type="Proteomes" id="UP001409291"/>
    </source>
</evidence>
<accession>A0ABV0BX10</accession>
<protein>
    <submittedName>
        <fullName evidence="3">Glycosyl transferase family 90</fullName>
    </submittedName>
</protein>
<dbReference type="SMART" id="SM00672">
    <property type="entry name" value="CAP10"/>
    <property type="match status" value="1"/>
</dbReference>
<evidence type="ECO:0000313" key="3">
    <source>
        <dbReference type="EMBL" id="MEN5378084.1"/>
    </source>
</evidence>
<sequence length="321" mass="37882">MNIKRIFFKNKNFKFGYYVKASFREYSFLPLFRSKRVAMINNLSSYDHAIIDRLAYYNKLDEIQTVGEGACYLKDMKRPKKGSVYYFDLKEYLRYFDGDLRIDMIPGDVVDIPKTPAIVKSRPIGGNNCNSVLLNMDKVRHFNFIKDEIAFRDKKNMLLGRATVQQEHRSRFFQIYFDHPLCDLGDVSKKNQHKGWYKPAISITEHLHYKFILALEGNDVATNLKWVMSSNSIAVMPIPKFETWFMEGLLIPDYHYIHIQDDYSDLEVKLNYYIENPEKAEEIIKNAHQFVKRFENQMVEDLVSVLVLEKFFIKTGQRAVL</sequence>
<dbReference type="PANTHER" id="PTHR12203">
    <property type="entry name" value="KDEL LYS-ASP-GLU-LEU CONTAINING - RELATED"/>
    <property type="match status" value="1"/>
</dbReference>
<name>A0ABV0BX10_9SPHI</name>
<comment type="caution">
    <text evidence="3">The sequence shown here is derived from an EMBL/GenBank/DDBJ whole genome shotgun (WGS) entry which is preliminary data.</text>
</comment>
<dbReference type="InterPro" id="IPR006598">
    <property type="entry name" value="CAP10"/>
</dbReference>